<protein>
    <submittedName>
        <fullName evidence="1">Uncharacterized protein</fullName>
    </submittedName>
</protein>
<dbReference type="RefSeq" id="WP_091464014.1">
    <property type="nucleotide sequence ID" value="NZ_FOEI01000001.1"/>
</dbReference>
<dbReference type="AlphaFoldDB" id="A0A1H8YU41"/>
<organism evidence="1 2">
    <name type="scientific">Flavobacterium urocaniciphilum</name>
    <dbReference type="NCBI Taxonomy" id="1299341"/>
    <lineage>
        <taxon>Bacteria</taxon>
        <taxon>Pseudomonadati</taxon>
        <taxon>Bacteroidota</taxon>
        <taxon>Flavobacteriia</taxon>
        <taxon>Flavobacteriales</taxon>
        <taxon>Flavobacteriaceae</taxon>
        <taxon>Flavobacterium</taxon>
    </lineage>
</organism>
<evidence type="ECO:0000313" key="1">
    <source>
        <dbReference type="EMBL" id="SEP55734.1"/>
    </source>
</evidence>
<dbReference type="OrthoDB" id="6710009at2"/>
<keyword evidence="2" id="KW-1185">Reference proteome</keyword>
<dbReference type="Proteomes" id="UP000198648">
    <property type="component" value="Unassembled WGS sequence"/>
</dbReference>
<dbReference type="Pfam" id="PF22000">
    <property type="entry name" value="DUF6929"/>
    <property type="match status" value="1"/>
</dbReference>
<evidence type="ECO:0000313" key="2">
    <source>
        <dbReference type="Proteomes" id="UP000198648"/>
    </source>
</evidence>
<dbReference type="EMBL" id="FOEI01000001">
    <property type="protein sequence ID" value="SEP55734.1"/>
    <property type="molecule type" value="Genomic_DNA"/>
</dbReference>
<accession>A0A1H8YU41</accession>
<gene>
    <name evidence="1" type="ORF">SAMN05444005_101233</name>
</gene>
<dbReference type="InterPro" id="IPR053851">
    <property type="entry name" value="DUF6929"/>
</dbReference>
<reference evidence="1 2" key="1">
    <citation type="submission" date="2016-10" db="EMBL/GenBank/DDBJ databases">
        <authorList>
            <person name="de Groot N.N."/>
        </authorList>
    </citation>
    <scope>NUCLEOTIDE SEQUENCE [LARGE SCALE GENOMIC DNA]</scope>
    <source>
        <strain evidence="1 2">DSM 27078</strain>
    </source>
</reference>
<proteinExistence type="predicted"/>
<name>A0A1H8YU41_9FLAO</name>
<sequence length="273" mass="30892">MQNFQLTEFLTIKGISSASGLIYHDNVIFLISDNSTFLYQYVIDKELVLKFPLVKEAQENIAKQDKLDLEAITSFGNQLFIFGSGSTEKRNTMFSLDLSNDKLQSNNLSQLYSFLRTIAELNEDELNIEGAICADKTMYLFQRGNGANNKNGIFIVPDSQDKQIQYFPVELPSLDDVETTFTDAILVDNHIYFLAAAEDTTSTYEDGEVLGSIIGKINFQTFELEDVLVISESQKFEGLSLYQNNEKEISFLLCEDTDSEESSSKIYKLIIDK</sequence>
<dbReference type="STRING" id="1299341.SAMN05444005_101233"/>